<comment type="caution">
    <text evidence="1">The sequence shown here is derived from an EMBL/GenBank/DDBJ whole genome shotgun (WGS) entry which is preliminary data.</text>
</comment>
<evidence type="ECO:0000313" key="1">
    <source>
        <dbReference type="EMBL" id="KAG0001031.1"/>
    </source>
</evidence>
<accession>A0A9P6MHW6</accession>
<gene>
    <name evidence="1" type="ORF">BGZ65_003853</name>
</gene>
<evidence type="ECO:0000313" key="2">
    <source>
        <dbReference type="Proteomes" id="UP000749646"/>
    </source>
</evidence>
<dbReference type="AlphaFoldDB" id="A0A9P6MHW6"/>
<organism evidence="1 2">
    <name type="scientific">Modicella reniformis</name>
    <dbReference type="NCBI Taxonomy" id="1440133"/>
    <lineage>
        <taxon>Eukaryota</taxon>
        <taxon>Fungi</taxon>
        <taxon>Fungi incertae sedis</taxon>
        <taxon>Mucoromycota</taxon>
        <taxon>Mortierellomycotina</taxon>
        <taxon>Mortierellomycetes</taxon>
        <taxon>Mortierellales</taxon>
        <taxon>Mortierellaceae</taxon>
        <taxon>Modicella</taxon>
    </lineage>
</organism>
<sequence>MLEKIRQKFDLSVVRNIELEDMAIDFTRSSHWTSSISSDCVVARLVHIPGFTWPIQQIQLR</sequence>
<keyword evidence="2" id="KW-1185">Reference proteome</keyword>
<dbReference type="EMBL" id="JAAAHW010000570">
    <property type="protein sequence ID" value="KAG0001031.1"/>
    <property type="molecule type" value="Genomic_DNA"/>
</dbReference>
<name>A0A9P6MHW6_9FUNG</name>
<feature type="non-terminal residue" evidence="1">
    <location>
        <position position="61"/>
    </location>
</feature>
<proteinExistence type="predicted"/>
<reference evidence="1" key="1">
    <citation type="journal article" date="2020" name="Fungal Divers.">
        <title>Resolving the Mortierellaceae phylogeny through synthesis of multi-gene phylogenetics and phylogenomics.</title>
        <authorList>
            <person name="Vandepol N."/>
            <person name="Liber J."/>
            <person name="Desiro A."/>
            <person name="Na H."/>
            <person name="Kennedy M."/>
            <person name="Barry K."/>
            <person name="Grigoriev I.V."/>
            <person name="Miller A.N."/>
            <person name="O'Donnell K."/>
            <person name="Stajich J.E."/>
            <person name="Bonito G."/>
        </authorList>
    </citation>
    <scope>NUCLEOTIDE SEQUENCE</scope>
    <source>
        <strain evidence="1">MES-2147</strain>
    </source>
</reference>
<protein>
    <submittedName>
        <fullName evidence="1">Uncharacterized protein</fullName>
    </submittedName>
</protein>
<dbReference type="Proteomes" id="UP000749646">
    <property type="component" value="Unassembled WGS sequence"/>
</dbReference>